<sequence>MTHRWLSLSETPFDRDEFVALWILATTTYGVGDTVTTIALIYFVPAISEGNAVVSAAVDAFGQAGLVGLKLTAFFVCLVVSLDAAHDGSRRWYYLPPVVLTLLGAFVTVYNVRLLLG</sequence>
<dbReference type="EMBL" id="FNHL01000003">
    <property type="protein sequence ID" value="SDM76112.1"/>
    <property type="molecule type" value="Genomic_DNA"/>
</dbReference>
<gene>
    <name evidence="3" type="ORF">SAMN04487949_2521</name>
</gene>
<dbReference type="Proteomes" id="UP000199451">
    <property type="component" value="Unassembled WGS sequence"/>
</dbReference>
<feature type="domain" description="DUF5658" evidence="2">
    <location>
        <begin position="25"/>
        <end position="116"/>
    </location>
</feature>
<accession>A0A1G9VUY1</accession>
<evidence type="ECO:0000313" key="3">
    <source>
        <dbReference type="EMBL" id="SDM76112.1"/>
    </source>
</evidence>
<keyword evidence="1" id="KW-0812">Transmembrane</keyword>
<name>A0A1G9VUY1_9EURY</name>
<proteinExistence type="predicted"/>
<dbReference type="InterPro" id="IPR043717">
    <property type="entry name" value="DUF5658"/>
</dbReference>
<feature type="transmembrane region" description="Helical" evidence="1">
    <location>
        <begin position="21"/>
        <end position="44"/>
    </location>
</feature>
<keyword evidence="1" id="KW-0472">Membrane</keyword>
<keyword evidence="4" id="KW-1185">Reference proteome</keyword>
<evidence type="ECO:0000256" key="1">
    <source>
        <dbReference type="SAM" id="Phobius"/>
    </source>
</evidence>
<dbReference type="Pfam" id="PF18902">
    <property type="entry name" value="DUF5658"/>
    <property type="match status" value="1"/>
</dbReference>
<keyword evidence="1" id="KW-1133">Transmembrane helix</keyword>
<evidence type="ECO:0000313" key="4">
    <source>
        <dbReference type="Proteomes" id="UP000199451"/>
    </source>
</evidence>
<dbReference type="AlphaFoldDB" id="A0A1G9VUY1"/>
<feature type="transmembrane region" description="Helical" evidence="1">
    <location>
        <begin position="64"/>
        <end position="85"/>
    </location>
</feature>
<organism evidence="3 4">
    <name type="scientific">Halogranum gelatinilyticum</name>
    <dbReference type="NCBI Taxonomy" id="660521"/>
    <lineage>
        <taxon>Archaea</taxon>
        <taxon>Methanobacteriati</taxon>
        <taxon>Methanobacteriota</taxon>
        <taxon>Stenosarchaea group</taxon>
        <taxon>Halobacteria</taxon>
        <taxon>Halobacteriales</taxon>
        <taxon>Haloferacaceae</taxon>
    </lineage>
</organism>
<evidence type="ECO:0000259" key="2">
    <source>
        <dbReference type="Pfam" id="PF18902"/>
    </source>
</evidence>
<protein>
    <recommendedName>
        <fullName evidence="2">DUF5658 domain-containing protein</fullName>
    </recommendedName>
</protein>
<reference evidence="4" key="1">
    <citation type="submission" date="2016-10" db="EMBL/GenBank/DDBJ databases">
        <authorList>
            <person name="Varghese N."/>
            <person name="Submissions S."/>
        </authorList>
    </citation>
    <scope>NUCLEOTIDE SEQUENCE [LARGE SCALE GENOMIC DNA]</scope>
    <source>
        <strain evidence="4">CGMCC 1.10119</strain>
    </source>
</reference>
<dbReference type="OrthoDB" id="270892at2157"/>
<feature type="transmembrane region" description="Helical" evidence="1">
    <location>
        <begin position="92"/>
        <end position="112"/>
    </location>
</feature>
<dbReference type="RefSeq" id="WP_089697856.1">
    <property type="nucleotide sequence ID" value="NZ_FNHL01000003.1"/>
</dbReference>